<gene>
    <name evidence="2" type="ORF">C4532_15890</name>
</gene>
<sequence length="410" mass="46790">MMLNSLMKTSRGFWDVQRFFRRIRRAAGFLKSREGARRLWKYSFLVSALRLLGRLSEVEEACSRILFSKRKAVPHLKGPASRDGISIVVPNYNGMRYFDTVIPSFFAALRGFEQSEVLVVDDVSSDGSVEYLREKYPAVRLIALDKNVGFGRACNVGITNARHRAVYLLNSDIILEQDGIGPMLESLEKEDTFAVTPKLYLWDFVTFHSGINAAKMNSECFPVWNEANYVNTPVVEETSPTFYAIGAAMFVDKEKFLQLGGFDPIYVPYCWEDIDICYRAWKRGWRVLYEPTSIAYHKSHGTLADVTKPTAKLAIECKNSLLFMLKNIHDKRLLGFHLEYVARCARAGLDNGTFEYYDACKMVLRQLSSVLRGRMRERRYARVQDAAIFALTYDAYSAALRRKGIEVAGP</sequence>
<keyword evidence="2" id="KW-0808">Transferase</keyword>
<dbReference type="EMBL" id="QZKI01000113">
    <property type="protein sequence ID" value="RJP66625.1"/>
    <property type="molecule type" value="Genomic_DNA"/>
</dbReference>
<reference evidence="2 3" key="1">
    <citation type="journal article" date="2017" name="ISME J.">
        <title>Energy and carbon metabolisms in a deep terrestrial subsurface fluid microbial community.</title>
        <authorList>
            <person name="Momper L."/>
            <person name="Jungbluth S.P."/>
            <person name="Lee M.D."/>
            <person name="Amend J.P."/>
        </authorList>
    </citation>
    <scope>NUCLEOTIDE SEQUENCE [LARGE SCALE GENOMIC DNA]</scope>
    <source>
        <strain evidence="2">SURF_17</strain>
    </source>
</reference>
<evidence type="ECO:0000313" key="2">
    <source>
        <dbReference type="EMBL" id="RJP66625.1"/>
    </source>
</evidence>
<dbReference type="PANTHER" id="PTHR43179">
    <property type="entry name" value="RHAMNOSYLTRANSFERASE WBBL"/>
    <property type="match status" value="1"/>
</dbReference>
<accession>A0A419ESP2</accession>
<comment type="caution">
    <text evidence="2">The sequence shown here is derived from an EMBL/GenBank/DDBJ whole genome shotgun (WGS) entry which is preliminary data.</text>
</comment>
<name>A0A419ESP2_9BACT</name>
<proteinExistence type="predicted"/>
<dbReference type="InterPro" id="IPR029044">
    <property type="entry name" value="Nucleotide-diphossugar_trans"/>
</dbReference>
<dbReference type="Pfam" id="PF00535">
    <property type="entry name" value="Glycos_transf_2"/>
    <property type="match status" value="1"/>
</dbReference>
<feature type="domain" description="Glycosyltransferase 2-like" evidence="1">
    <location>
        <begin position="86"/>
        <end position="224"/>
    </location>
</feature>
<dbReference type="Gene3D" id="3.90.550.10">
    <property type="entry name" value="Spore Coat Polysaccharide Biosynthesis Protein SpsA, Chain A"/>
    <property type="match status" value="1"/>
</dbReference>
<protein>
    <submittedName>
        <fullName evidence="2">Glycosyltransferase family 2 protein</fullName>
    </submittedName>
</protein>
<dbReference type="SUPFAM" id="SSF53448">
    <property type="entry name" value="Nucleotide-diphospho-sugar transferases"/>
    <property type="match status" value="1"/>
</dbReference>
<dbReference type="InterPro" id="IPR001173">
    <property type="entry name" value="Glyco_trans_2-like"/>
</dbReference>
<dbReference type="CDD" id="cd04186">
    <property type="entry name" value="GT_2_like_c"/>
    <property type="match status" value="1"/>
</dbReference>
<dbReference type="GO" id="GO:0016740">
    <property type="term" value="F:transferase activity"/>
    <property type="evidence" value="ECO:0007669"/>
    <property type="project" value="UniProtKB-KW"/>
</dbReference>
<organism evidence="2 3">
    <name type="scientific">Candidatus Abyssobacteria bacterium SURF_17</name>
    <dbReference type="NCBI Taxonomy" id="2093361"/>
    <lineage>
        <taxon>Bacteria</taxon>
        <taxon>Pseudomonadati</taxon>
        <taxon>Candidatus Hydrogenedentota</taxon>
        <taxon>Candidatus Abyssobacteria</taxon>
    </lineage>
</organism>
<evidence type="ECO:0000259" key="1">
    <source>
        <dbReference type="Pfam" id="PF00535"/>
    </source>
</evidence>
<evidence type="ECO:0000313" key="3">
    <source>
        <dbReference type="Proteomes" id="UP000285961"/>
    </source>
</evidence>
<dbReference type="PANTHER" id="PTHR43179:SF7">
    <property type="entry name" value="RHAMNOSYLTRANSFERASE WBBL"/>
    <property type="match status" value="1"/>
</dbReference>
<dbReference type="Proteomes" id="UP000285961">
    <property type="component" value="Unassembled WGS sequence"/>
</dbReference>
<dbReference type="AlphaFoldDB" id="A0A419ESP2"/>